<name>A0A9W9PJF4_9EURO</name>
<dbReference type="CDD" id="cd12148">
    <property type="entry name" value="fungal_TF_MHR"/>
    <property type="match status" value="1"/>
</dbReference>
<dbReference type="PANTHER" id="PTHR47540">
    <property type="entry name" value="THIAMINE REPRESSIBLE GENES REGULATORY PROTEIN THI5"/>
    <property type="match status" value="1"/>
</dbReference>
<feature type="region of interest" description="Disordered" evidence="6">
    <location>
        <begin position="249"/>
        <end position="268"/>
    </location>
</feature>
<dbReference type="InterPro" id="IPR051711">
    <property type="entry name" value="Stress_Response_Reg"/>
</dbReference>
<dbReference type="PANTHER" id="PTHR47540:SF6">
    <property type="entry name" value="ZN(II)2CYS6 TRANSCRIPTION FACTOR (EUROFUNG)"/>
    <property type="match status" value="1"/>
</dbReference>
<evidence type="ECO:0000256" key="1">
    <source>
        <dbReference type="ARBA" id="ARBA00004123"/>
    </source>
</evidence>
<evidence type="ECO:0000256" key="6">
    <source>
        <dbReference type="SAM" id="MobiDB-lite"/>
    </source>
</evidence>
<dbReference type="AlphaFoldDB" id="A0A9W9PJF4"/>
<keyword evidence="4" id="KW-0804">Transcription</keyword>
<protein>
    <submittedName>
        <fullName evidence="7">Fungal-specific transcription factor domain-containing protein</fullName>
    </submittedName>
</protein>
<organism evidence="7 8">
    <name type="scientific">Penicillium chermesinum</name>
    <dbReference type="NCBI Taxonomy" id="63820"/>
    <lineage>
        <taxon>Eukaryota</taxon>
        <taxon>Fungi</taxon>
        <taxon>Dikarya</taxon>
        <taxon>Ascomycota</taxon>
        <taxon>Pezizomycotina</taxon>
        <taxon>Eurotiomycetes</taxon>
        <taxon>Eurotiomycetidae</taxon>
        <taxon>Eurotiales</taxon>
        <taxon>Aspergillaceae</taxon>
        <taxon>Penicillium</taxon>
    </lineage>
</organism>
<keyword evidence="5" id="KW-0539">Nucleus</keyword>
<dbReference type="GO" id="GO:0005634">
    <property type="term" value="C:nucleus"/>
    <property type="evidence" value="ECO:0007669"/>
    <property type="project" value="UniProtKB-SubCell"/>
</dbReference>
<gene>
    <name evidence="7" type="ORF">N7468_001791</name>
</gene>
<proteinExistence type="predicted"/>
<dbReference type="OrthoDB" id="3990906at2759"/>
<evidence type="ECO:0000256" key="2">
    <source>
        <dbReference type="ARBA" id="ARBA00023015"/>
    </source>
</evidence>
<reference evidence="7" key="1">
    <citation type="submission" date="2022-11" db="EMBL/GenBank/DDBJ databases">
        <authorList>
            <person name="Petersen C."/>
        </authorList>
    </citation>
    <scope>NUCLEOTIDE SEQUENCE</scope>
    <source>
        <strain evidence="7">IBT 19713</strain>
    </source>
</reference>
<keyword evidence="2" id="KW-0805">Transcription regulation</keyword>
<keyword evidence="8" id="KW-1185">Reference proteome</keyword>
<comment type="subcellular location">
    <subcellularLocation>
        <location evidence="1">Nucleus</location>
    </subcellularLocation>
</comment>
<dbReference type="GO" id="GO:0045944">
    <property type="term" value="P:positive regulation of transcription by RNA polymerase II"/>
    <property type="evidence" value="ECO:0007669"/>
    <property type="project" value="TreeGrafter"/>
</dbReference>
<evidence type="ECO:0000256" key="5">
    <source>
        <dbReference type="ARBA" id="ARBA00023242"/>
    </source>
</evidence>
<dbReference type="GeneID" id="83198391"/>
<sequence length="337" mass="37623">MQDDDIHVDLPSQLATENYGDQFSDSSYQIASIELARITGNTTREIYTRPKSKDSFLQREQKLLIELKEWVKSLPEHLRLHPGKLNSKHTVLMHLQFSYCVTLGLRPVLLHLIKRSYAHRMEDMRDETAPVLETLSEACIHAARYSLKLCIEEWTSGSLAIFGYAFPAFIFSSSLVLVASNLLTAGDQSDAASVETAAEMLQILSTSHNLAAKDFHEHLQSVREHLRRYQSDIKNASGDSNTGFALQKRAGSIPPPAHERTLLSSPNLPFEDNPTDGLPPGGYSIHDFTTEMVLESALMQEFLTQSTSEVESLNPSGMSDAFDAAFFWPYDSGLLDS</sequence>
<evidence type="ECO:0000256" key="4">
    <source>
        <dbReference type="ARBA" id="ARBA00023163"/>
    </source>
</evidence>
<dbReference type="EMBL" id="JAPQKS010000002">
    <property type="protein sequence ID" value="KAJ5246808.1"/>
    <property type="molecule type" value="Genomic_DNA"/>
</dbReference>
<evidence type="ECO:0000256" key="3">
    <source>
        <dbReference type="ARBA" id="ARBA00023125"/>
    </source>
</evidence>
<dbReference type="RefSeq" id="XP_058334229.1">
    <property type="nucleotide sequence ID" value="XM_058471088.1"/>
</dbReference>
<keyword evidence="3" id="KW-0238">DNA-binding</keyword>
<evidence type="ECO:0000313" key="8">
    <source>
        <dbReference type="Proteomes" id="UP001150941"/>
    </source>
</evidence>
<accession>A0A9W9PJF4</accession>
<comment type="caution">
    <text evidence="7">The sequence shown here is derived from an EMBL/GenBank/DDBJ whole genome shotgun (WGS) entry which is preliminary data.</text>
</comment>
<reference evidence="7" key="2">
    <citation type="journal article" date="2023" name="IMA Fungus">
        <title>Comparative genomic study of the Penicillium genus elucidates a diverse pangenome and 15 lateral gene transfer events.</title>
        <authorList>
            <person name="Petersen C."/>
            <person name="Sorensen T."/>
            <person name="Nielsen M.R."/>
            <person name="Sondergaard T.E."/>
            <person name="Sorensen J.L."/>
            <person name="Fitzpatrick D.A."/>
            <person name="Frisvad J.C."/>
            <person name="Nielsen K.L."/>
        </authorList>
    </citation>
    <scope>NUCLEOTIDE SEQUENCE</scope>
    <source>
        <strain evidence="7">IBT 19713</strain>
    </source>
</reference>
<dbReference type="GO" id="GO:0043565">
    <property type="term" value="F:sequence-specific DNA binding"/>
    <property type="evidence" value="ECO:0007669"/>
    <property type="project" value="TreeGrafter"/>
</dbReference>
<dbReference type="Proteomes" id="UP001150941">
    <property type="component" value="Unassembled WGS sequence"/>
</dbReference>
<evidence type="ECO:0000313" key="7">
    <source>
        <dbReference type="EMBL" id="KAJ5246808.1"/>
    </source>
</evidence>